<keyword evidence="3 5" id="KW-0328">Glycosyltransferase</keyword>
<comment type="similarity">
    <text evidence="2 5">Belongs to the glycosyltransferase 8 family.</text>
</comment>
<evidence type="ECO:0000256" key="5">
    <source>
        <dbReference type="RuleBase" id="RU362027"/>
    </source>
</evidence>
<dbReference type="GO" id="GO:0045489">
    <property type="term" value="P:pectin biosynthetic process"/>
    <property type="evidence" value="ECO:0007669"/>
    <property type="project" value="UniProtKB-UniPathway"/>
</dbReference>
<dbReference type="Gramene" id="OMO79005">
    <property type="protein sequence ID" value="OMO79005"/>
    <property type="gene ID" value="CCACVL1_13948"/>
</dbReference>
<comment type="caution">
    <text evidence="6">The sequence shown here is derived from an EMBL/GenBank/DDBJ whole genome shotgun (WGS) entry which is preliminary data.</text>
</comment>
<name>A0A1R3I8T9_COCAP</name>
<dbReference type="STRING" id="210143.A0A1R3I8T9"/>
<dbReference type="SUPFAM" id="SSF53448">
    <property type="entry name" value="Nucleotide-diphospho-sugar transferases"/>
    <property type="match status" value="1"/>
</dbReference>
<sequence>MALERGLSRVGVHRNRTSGSRLPIVILVFFSVLAPLIFFVGRGFISLVIDVVTTSTADMGPVSLDSFRKGNLAASWKVIGVESSVEDNASSEDPSKHLFHLVTDELNFGAMNVWFLLNPPGKATIHVKNVDEFKWLNSFYLNGAAETCGPVDDKYRNFSNPYISRNFNPNAWGGGGGGGAYGMNMFDLKEWKKRGITGIYHKWENMNDDRVLWKLGRLPPGLITFYGLTHPLEKSCHVLGLGYNPSIGMREIERATVIHYNSNMKPWAPEGLSFNYQVSTFSLSFLGVGAPEGWCYPHRFGSVAAPQKGLNEGGSQAQWFIDGKSAFEEIASSIEKAKSEIFITGWWLCLKLSMRRPFEGNSSSRLDALLESKAKEGVQIYILLYKVVSIALKINSFSTRICFVTF</sequence>
<dbReference type="InterPro" id="IPR029993">
    <property type="entry name" value="GAUT"/>
</dbReference>
<feature type="non-terminal residue" evidence="6">
    <location>
        <position position="406"/>
    </location>
</feature>
<reference evidence="6 7" key="1">
    <citation type="submission" date="2013-09" db="EMBL/GenBank/DDBJ databases">
        <title>Corchorus capsularis genome sequencing.</title>
        <authorList>
            <person name="Alam M."/>
            <person name="Haque M.S."/>
            <person name="Islam M.S."/>
            <person name="Emdad E.M."/>
            <person name="Islam M.M."/>
            <person name="Ahmed B."/>
            <person name="Halim A."/>
            <person name="Hossen Q.M.M."/>
            <person name="Hossain M.Z."/>
            <person name="Ahmed R."/>
            <person name="Khan M.M."/>
            <person name="Islam R."/>
            <person name="Rashid M.M."/>
            <person name="Khan S.A."/>
            <person name="Rahman M.S."/>
            <person name="Alam M."/>
        </authorList>
    </citation>
    <scope>NUCLEOTIDE SEQUENCE [LARGE SCALE GENOMIC DNA]</scope>
    <source>
        <strain evidence="7">cv. CVL-1</strain>
        <tissue evidence="6">Whole seedling</tissue>
    </source>
</reference>
<evidence type="ECO:0000256" key="2">
    <source>
        <dbReference type="ARBA" id="ARBA00006351"/>
    </source>
</evidence>
<dbReference type="AlphaFoldDB" id="A0A1R3I8T9"/>
<comment type="subcellular location">
    <subcellularLocation>
        <location evidence="5">Golgi apparatus membrane</location>
        <topology evidence="5">Single-pass type II membrane protein</topology>
    </subcellularLocation>
</comment>
<keyword evidence="5" id="KW-1133">Transmembrane helix</keyword>
<keyword evidence="5" id="KW-0333">Golgi apparatus</keyword>
<proteinExistence type="inferred from homology"/>
<comment type="pathway">
    <text evidence="1 5">Glycan metabolism; pectin biosynthesis.</text>
</comment>
<dbReference type="SUPFAM" id="SSF56024">
    <property type="entry name" value="Phospholipase D/nuclease"/>
    <property type="match status" value="1"/>
</dbReference>
<dbReference type="GO" id="GO:0047262">
    <property type="term" value="F:polygalacturonate 4-alpha-galacturonosyltransferase activity"/>
    <property type="evidence" value="ECO:0007669"/>
    <property type="project" value="InterPro"/>
</dbReference>
<dbReference type="OrthoDB" id="411524at2759"/>
<evidence type="ECO:0000313" key="6">
    <source>
        <dbReference type="EMBL" id="OMO79005.1"/>
    </source>
</evidence>
<dbReference type="EMBL" id="AWWV01010501">
    <property type="protein sequence ID" value="OMO79005.1"/>
    <property type="molecule type" value="Genomic_DNA"/>
</dbReference>
<keyword evidence="7" id="KW-1185">Reference proteome</keyword>
<dbReference type="PANTHER" id="PTHR32116">
    <property type="entry name" value="GALACTURONOSYLTRANSFERASE 4-RELATED"/>
    <property type="match status" value="1"/>
</dbReference>
<dbReference type="Gene3D" id="3.90.550.10">
    <property type="entry name" value="Spore Coat Polysaccharide Biosynthesis Protein SpsA, Chain A"/>
    <property type="match status" value="1"/>
</dbReference>
<organism evidence="6 7">
    <name type="scientific">Corchorus capsularis</name>
    <name type="common">Jute</name>
    <dbReference type="NCBI Taxonomy" id="210143"/>
    <lineage>
        <taxon>Eukaryota</taxon>
        <taxon>Viridiplantae</taxon>
        <taxon>Streptophyta</taxon>
        <taxon>Embryophyta</taxon>
        <taxon>Tracheophyta</taxon>
        <taxon>Spermatophyta</taxon>
        <taxon>Magnoliopsida</taxon>
        <taxon>eudicotyledons</taxon>
        <taxon>Gunneridae</taxon>
        <taxon>Pentapetalae</taxon>
        <taxon>rosids</taxon>
        <taxon>malvids</taxon>
        <taxon>Malvales</taxon>
        <taxon>Malvaceae</taxon>
        <taxon>Grewioideae</taxon>
        <taxon>Apeibeae</taxon>
        <taxon>Corchorus</taxon>
    </lineage>
</organism>
<evidence type="ECO:0000256" key="4">
    <source>
        <dbReference type="ARBA" id="ARBA00022679"/>
    </source>
</evidence>
<keyword evidence="5" id="KW-0472">Membrane</keyword>
<keyword evidence="5" id="KW-0812">Transmembrane</keyword>
<dbReference type="EC" id="2.4.1.-" evidence="5"/>
<evidence type="ECO:0000256" key="1">
    <source>
        <dbReference type="ARBA" id="ARBA00004877"/>
    </source>
</evidence>
<dbReference type="Gene3D" id="3.30.870.10">
    <property type="entry name" value="Endonuclease Chain A"/>
    <property type="match status" value="1"/>
</dbReference>
<keyword evidence="4 6" id="KW-0808">Transferase</keyword>
<evidence type="ECO:0000313" key="7">
    <source>
        <dbReference type="Proteomes" id="UP000188268"/>
    </source>
</evidence>
<protein>
    <recommendedName>
        <fullName evidence="5">Hexosyltransferase</fullName>
        <ecNumber evidence="5">2.4.1.-</ecNumber>
    </recommendedName>
</protein>
<dbReference type="InterPro" id="IPR002495">
    <property type="entry name" value="Glyco_trans_8"/>
</dbReference>
<dbReference type="InterPro" id="IPR029044">
    <property type="entry name" value="Nucleotide-diphossugar_trans"/>
</dbReference>
<dbReference type="GO" id="GO:0071555">
    <property type="term" value="P:cell wall organization"/>
    <property type="evidence" value="ECO:0007669"/>
    <property type="project" value="UniProtKB-KW"/>
</dbReference>
<dbReference type="GO" id="GO:0000139">
    <property type="term" value="C:Golgi membrane"/>
    <property type="evidence" value="ECO:0007669"/>
    <property type="project" value="UniProtKB-SubCell"/>
</dbReference>
<dbReference type="PANTHER" id="PTHR32116:SF4">
    <property type="entry name" value="POLYGALACTURONATE 4-ALPHA-GALACTURONOSYLTRANSFERASE"/>
    <property type="match status" value="1"/>
</dbReference>
<keyword evidence="5" id="KW-0961">Cell wall biogenesis/degradation</keyword>
<evidence type="ECO:0000256" key="3">
    <source>
        <dbReference type="ARBA" id="ARBA00022676"/>
    </source>
</evidence>
<dbReference type="Proteomes" id="UP000188268">
    <property type="component" value="Unassembled WGS sequence"/>
</dbReference>
<gene>
    <name evidence="6" type="ORF">CCACVL1_13948</name>
</gene>
<dbReference type="Pfam" id="PF01501">
    <property type="entry name" value="Glyco_transf_8"/>
    <property type="match status" value="1"/>
</dbReference>
<accession>A0A1R3I8T9</accession>
<feature type="transmembrane region" description="Helical" evidence="5">
    <location>
        <begin position="21"/>
        <end position="45"/>
    </location>
</feature>
<dbReference type="UniPathway" id="UPA00845"/>